<evidence type="ECO:0000313" key="2">
    <source>
        <dbReference type="Proteomes" id="UP000001940"/>
    </source>
</evidence>
<dbReference type="UCSC" id="T24C4.3">
    <property type="organism name" value="c. elegans"/>
</dbReference>
<dbReference type="InParanoid" id="Q9TZ36"/>
<accession>Q9TZ36</accession>
<reference evidence="1 2" key="1">
    <citation type="journal article" date="1998" name="Science">
        <title>Genome sequence of the nematode C. elegans: a platform for investigating biology.</title>
        <authorList>
            <consortium name="The C. elegans sequencing consortium"/>
            <person name="Sulson J.E."/>
            <person name="Waterston R."/>
        </authorList>
    </citation>
    <scope>NUCLEOTIDE SEQUENCE [LARGE SCALE GENOMIC DNA]</scope>
    <source>
        <strain evidence="1 2">Bristol N2</strain>
    </source>
</reference>
<evidence type="ECO:0000313" key="1">
    <source>
        <dbReference type="EMBL" id="CCD69957.1"/>
    </source>
</evidence>
<dbReference type="HOGENOM" id="CLU_144351_0_0_1"/>
<dbReference type="FunCoup" id="Q9TZ36">
    <property type="interactions" value="1185"/>
</dbReference>
<dbReference type="EMBL" id="BX284603">
    <property type="protein sequence ID" value="CCD69957.1"/>
    <property type="molecule type" value="Genomic_DNA"/>
</dbReference>
<protein>
    <submittedName>
        <fullName evidence="1">Protein DPCD</fullName>
    </submittedName>
</protein>
<gene>
    <name evidence="1" type="ORF">CELE_T24C4.3</name>
    <name evidence="1 3" type="ORF">T24C4.3</name>
</gene>
<dbReference type="AlphaFoldDB" id="Q9TZ36"/>
<dbReference type="KEGG" id="cel:CELE_T24C4.3"/>
<dbReference type="Proteomes" id="UP000001940">
    <property type="component" value="Chromosome III"/>
</dbReference>
<dbReference type="AGR" id="WB:WBGene00020759"/>
<evidence type="ECO:0000313" key="3">
    <source>
        <dbReference type="WormBase" id="T24C4.3"/>
    </source>
</evidence>
<dbReference type="PaxDb" id="6239-T24C4.3"/>
<dbReference type="WormBase" id="T24C4.3">
    <property type="protein sequence ID" value="CE19594"/>
    <property type="gene ID" value="WBGene00020759"/>
</dbReference>
<dbReference type="Bgee" id="WBGene00020759">
    <property type="expression patterns" value="Expressed in larva and 3 other cell types or tissues"/>
</dbReference>
<name>Q9TZ36_CAEEL</name>
<dbReference type="PANTHER" id="PTHR35373">
    <property type="entry name" value="PROTEIN CBG16894"/>
    <property type="match status" value="1"/>
</dbReference>
<sequence length="155" mass="18336">MANEMKVFLLTKQGQEVMERQRKKQVLLSDPKAVYQDHFVSVRPDCLVVKKYFIPSMLPFEFHWDKIETMTYLPQNNENKLLVPNRGQDQEGRWWATDVLRPHERELHLYNVRIDVADTEPSKSGFTVIHIDQFLKSCRHLLPYSCKLSGCVWSE</sequence>
<proteinExistence type="predicted"/>
<dbReference type="PANTHER" id="PTHR35373:SF2">
    <property type="entry name" value="PROTEIN DPCD"/>
    <property type="match status" value="1"/>
</dbReference>
<dbReference type="GeneID" id="188844"/>
<organism evidence="1 2">
    <name type="scientific">Caenorhabditis elegans</name>
    <dbReference type="NCBI Taxonomy" id="6239"/>
    <lineage>
        <taxon>Eukaryota</taxon>
        <taxon>Metazoa</taxon>
        <taxon>Ecdysozoa</taxon>
        <taxon>Nematoda</taxon>
        <taxon>Chromadorea</taxon>
        <taxon>Rhabditida</taxon>
        <taxon>Rhabditina</taxon>
        <taxon>Rhabditomorpha</taxon>
        <taxon>Rhabditoidea</taxon>
        <taxon>Rhabditidae</taxon>
        <taxon>Peloderinae</taxon>
        <taxon>Caenorhabditis</taxon>
    </lineage>
</organism>
<dbReference type="PIR" id="T33668">
    <property type="entry name" value="T33668"/>
</dbReference>
<dbReference type="eggNOG" id="ENOG502THP0">
    <property type="taxonomic scope" value="Eukaryota"/>
</dbReference>
<keyword evidence="2" id="KW-1185">Reference proteome</keyword>
<dbReference type="OrthoDB" id="5511455at2759"/>
<dbReference type="OMA" id="LPYSCKL"/>
<dbReference type="CTD" id="188844"/>
<dbReference type="RefSeq" id="NP_497281.1">
    <property type="nucleotide sequence ID" value="NM_064880.1"/>
</dbReference>